<protein>
    <submittedName>
        <fullName evidence="2">Uncharacterized protein</fullName>
    </submittedName>
</protein>
<name>A0A1I7TLE5_9PELO</name>
<reference evidence="2" key="1">
    <citation type="submission" date="2016-11" db="UniProtKB">
        <authorList>
            <consortium name="WormBaseParasite"/>
        </authorList>
    </citation>
    <scope>IDENTIFICATION</scope>
</reference>
<accession>A0A1I7TLE5</accession>
<dbReference type="AlphaFoldDB" id="A0A1I7TLE5"/>
<organism evidence="1 2">
    <name type="scientific">Caenorhabditis tropicalis</name>
    <dbReference type="NCBI Taxonomy" id="1561998"/>
    <lineage>
        <taxon>Eukaryota</taxon>
        <taxon>Metazoa</taxon>
        <taxon>Ecdysozoa</taxon>
        <taxon>Nematoda</taxon>
        <taxon>Chromadorea</taxon>
        <taxon>Rhabditida</taxon>
        <taxon>Rhabditina</taxon>
        <taxon>Rhabditomorpha</taxon>
        <taxon>Rhabditoidea</taxon>
        <taxon>Rhabditidae</taxon>
        <taxon>Peloderinae</taxon>
        <taxon>Caenorhabditis</taxon>
    </lineage>
</organism>
<proteinExistence type="predicted"/>
<keyword evidence="1" id="KW-1185">Reference proteome</keyword>
<dbReference type="WBParaSite" id="Csp11.Scaffold628.g7076.t1">
    <property type="protein sequence ID" value="Csp11.Scaffold628.g7076.t1"/>
    <property type="gene ID" value="Csp11.Scaffold628.g7076"/>
</dbReference>
<dbReference type="Proteomes" id="UP000095282">
    <property type="component" value="Unplaced"/>
</dbReference>
<evidence type="ECO:0000313" key="2">
    <source>
        <dbReference type="WBParaSite" id="Csp11.Scaffold628.g7076.t1"/>
    </source>
</evidence>
<sequence>MAAVPALPRPDRRHAIDDFNIRFRLPQILSPPHYYIIPWPVKRVKKKRTRVFLHRDCKHPGGRGTIRACRLKKEEMKKEEMKKEEMKKKKNRK</sequence>
<evidence type="ECO:0000313" key="1">
    <source>
        <dbReference type="Proteomes" id="UP000095282"/>
    </source>
</evidence>